<sequence>MYFCNTKAQLARHNTAQMAKAKLTVNFKEITDFLNHIHPISNETTAYLVQQCSYFHVKKGKFLRSPIDNTETLYFIVKGLVRGFIKEDGDDITTWLNEENNIVGSVRNLGLDVETEEYIQALEDSTLIGIEQSALDAMYDRYYEANIIGRKILERYYRDADERAFLCRLPSAEKRFRRFVATRSSLLGRVKLKYIASYLNMKLETLCRIKVKVES</sequence>
<dbReference type="InterPro" id="IPR014710">
    <property type="entry name" value="RmlC-like_jellyroll"/>
</dbReference>
<dbReference type="SUPFAM" id="SSF51206">
    <property type="entry name" value="cAMP-binding domain-like"/>
    <property type="match status" value="1"/>
</dbReference>
<dbReference type="RefSeq" id="WP_037498282.1">
    <property type="nucleotide sequence ID" value="NZ_JJMU01000029.1"/>
</dbReference>
<dbReference type="EMBL" id="JJMU01000029">
    <property type="protein sequence ID" value="KGE14135.1"/>
    <property type="molecule type" value="Genomic_DNA"/>
</dbReference>
<dbReference type="InterPro" id="IPR018490">
    <property type="entry name" value="cNMP-bd_dom_sf"/>
</dbReference>
<dbReference type="AlphaFoldDB" id="A0A0B8T882"/>
<reference evidence="2 3" key="2">
    <citation type="journal article" date="2015" name="PLoS ONE">
        <title>Whole-Genome Optical Mapping and Finished Genome Sequence of Sphingobacterium deserti sp. nov., a New Species Isolated from the Western Desert of China.</title>
        <authorList>
            <person name="Teng C."/>
            <person name="Zhou Z."/>
            <person name="Molnar I."/>
            <person name="Li X."/>
            <person name="Tang R."/>
            <person name="Chen M."/>
            <person name="Wang L."/>
            <person name="Su S."/>
            <person name="Zhang W."/>
            <person name="Lin M."/>
        </authorList>
    </citation>
    <scope>NUCLEOTIDE SEQUENCE [LARGE SCALE GENOMIC DNA]</scope>
    <source>
        <strain evidence="3">ACCC05744</strain>
    </source>
</reference>
<dbReference type="Proteomes" id="UP000031802">
    <property type="component" value="Unassembled WGS sequence"/>
</dbReference>
<dbReference type="PATRIC" id="fig|1229276.3.peg.2024"/>
<protein>
    <submittedName>
        <fullName evidence="2">Putative Crp/Fnr family transcriptional regulator</fullName>
    </submittedName>
</protein>
<dbReference type="Pfam" id="PF00027">
    <property type="entry name" value="cNMP_binding"/>
    <property type="match status" value="1"/>
</dbReference>
<reference evidence="3" key="1">
    <citation type="submission" date="2014-04" db="EMBL/GenBank/DDBJ databases">
        <title>Whole-Genome optical mapping and complete genome sequence of Sphingobacterium deserti sp. nov., a new spaces isolated from desert in the west of China.</title>
        <authorList>
            <person name="Teng C."/>
            <person name="Zhou Z."/>
            <person name="Li X."/>
            <person name="Chen M."/>
            <person name="Lin M."/>
            <person name="Wang L."/>
            <person name="Su S."/>
            <person name="Zhang C."/>
            <person name="Zhang W."/>
        </authorList>
    </citation>
    <scope>NUCLEOTIDE SEQUENCE [LARGE SCALE GENOMIC DNA]</scope>
    <source>
        <strain evidence="3">ACCC05744</strain>
    </source>
</reference>
<proteinExistence type="predicted"/>
<name>A0A0B8T882_9SPHI</name>
<dbReference type="STRING" id="1229276.DI53_1965"/>
<evidence type="ECO:0000313" key="3">
    <source>
        <dbReference type="Proteomes" id="UP000031802"/>
    </source>
</evidence>
<feature type="domain" description="Cyclic nucleotide-binding" evidence="1">
    <location>
        <begin position="56"/>
        <end position="142"/>
    </location>
</feature>
<comment type="caution">
    <text evidence="2">The sequence shown here is derived from an EMBL/GenBank/DDBJ whole genome shotgun (WGS) entry which is preliminary data.</text>
</comment>
<gene>
    <name evidence="2" type="ORF">DI53_1965</name>
</gene>
<dbReference type="OrthoDB" id="752588at2"/>
<dbReference type="eggNOG" id="COG0664">
    <property type="taxonomic scope" value="Bacteria"/>
</dbReference>
<accession>A0A0B8T882</accession>
<keyword evidence="3" id="KW-1185">Reference proteome</keyword>
<dbReference type="Gene3D" id="2.60.120.10">
    <property type="entry name" value="Jelly Rolls"/>
    <property type="match status" value="1"/>
</dbReference>
<dbReference type="InterPro" id="IPR000595">
    <property type="entry name" value="cNMP-bd_dom"/>
</dbReference>
<evidence type="ECO:0000313" key="2">
    <source>
        <dbReference type="EMBL" id="KGE14135.1"/>
    </source>
</evidence>
<organism evidence="2 3">
    <name type="scientific">Sphingobacterium deserti</name>
    <dbReference type="NCBI Taxonomy" id="1229276"/>
    <lineage>
        <taxon>Bacteria</taxon>
        <taxon>Pseudomonadati</taxon>
        <taxon>Bacteroidota</taxon>
        <taxon>Sphingobacteriia</taxon>
        <taxon>Sphingobacteriales</taxon>
        <taxon>Sphingobacteriaceae</taxon>
        <taxon>Sphingobacterium</taxon>
    </lineage>
</organism>
<evidence type="ECO:0000259" key="1">
    <source>
        <dbReference type="Pfam" id="PF00027"/>
    </source>
</evidence>